<accession>A0A7X4GJW2</accession>
<comment type="caution">
    <text evidence="2">The sequence shown here is derived from an EMBL/GenBank/DDBJ whole genome shotgun (WGS) entry which is preliminary data.</text>
</comment>
<gene>
    <name evidence="2" type="ORF">GR702_19700</name>
</gene>
<proteinExistence type="predicted"/>
<reference evidence="2 3" key="1">
    <citation type="submission" date="2019-12" db="EMBL/GenBank/DDBJ databases">
        <authorList>
            <person name="Feng G."/>
            <person name="Zhu H."/>
        </authorList>
    </citation>
    <scope>NUCLEOTIDE SEQUENCE [LARGE SCALE GENOMIC DNA]</scope>
    <source>
        <strain evidence="2 3">FGD1</strain>
    </source>
</reference>
<keyword evidence="1" id="KW-0812">Transmembrane</keyword>
<evidence type="ECO:0000313" key="3">
    <source>
        <dbReference type="Proteomes" id="UP000465810"/>
    </source>
</evidence>
<dbReference type="RefSeq" id="WP_153039523.1">
    <property type="nucleotide sequence ID" value="NZ_WVTD01000024.1"/>
</dbReference>
<feature type="transmembrane region" description="Helical" evidence="1">
    <location>
        <begin position="75"/>
        <end position="93"/>
    </location>
</feature>
<name>A0A7X4GJW2_9SPHN</name>
<dbReference type="AlphaFoldDB" id="A0A7X4GJW2"/>
<evidence type="ECO:0000313" key="2">
    <source>
        <dbReference type="EMBL" id="MYL99987.1"/>
    </source>
</evidence>
<keyword evidence="1" id="KW-0472">Membrane</keyword>
<keyword evidence="3" id="KW-1185">Reference proteome</keyword>
<keyword evidence="1" id="KW-1133">Transmembrane helix</keyword>
<organism evidence="2 3">
    <name type="scientific">Novosphingobium silvae</name>
    <dbReference type="NCBI Taxonomy" id="2692619"/>
    <lineage>
        <taxon>Bacteria</taxon>
        <taxon>Pseudomonadati</taxon>
        <taxon>Pseudomonadota</taxon>
        <taxon>Alphaproteobacteria</taxon>
        <taxon>Sphingomonadales</taxon>
        <taxon>Sphingomonadaceae</taxon>
        <taxon>Novosphingobium</taxon>
    </lineage>
</organism>
<sequence>MKGPRQILPEFEVSSLLRYVRSAPERTMQHFDWNLFNLTRDQLGGPLFGFVDDDADDPTGFQEAQPLPQTVGGKIAHGFAYVLLLGVIGYMFVAL</sequence>
<protein>
    <submittedName>
        <fullName evidence="2">Uncharacterized protein</fullName>
    </submittedName>
</protein>
<dbReference type="Proteomes" id="UP000465810">
    <property type="component" value="Unassembled WGS sequence"/>
</dbReference>
<dbReference type="EMBL" id="WVTD01000024">
    <property type="protein sequence ID" value="MYL99987.1"/>
    <property type="molecule type" value="Genomic_DNA"/>
</dbReference>
<evidence type="ECO:0000256" key="1">
    <source>
        <dbReference type="SAM" id="Phobius"/>
    </source>
</evidence>